<gene>
    <name evidence="2" type="ORF">K491DRAFT_773590</name>
</gene>
<sequence length="142" mass="15266">MASRKSTQRPEVVPPSSQGSDGTDESIPSSEPAAVGGDASMPDVRNAEVEKKVDQPKDSNVASADRSTPANTNQPNNAHGSNTHVTTAVKEHERTPQEEDPESYAILRPVLNALEKVRDSRMPPANGSVKANQHMTFLKIKL</sequence>
<keyword evidence="3" id="KW-1185">Reference proteome</keyword>
<evidence type="ECO:0000313" key="3">
    <source>
        <dbReference type="Proteomes" id="UP000799324"/>
    </source>
</evidence>
<dbReference type="AlphaFoldDB" id="A0A6A6TQF6"/>
<dbReference type="EMBL" id="MU004291">
    <property type="protein sequence ID" value="KAF2662030.1"/>
    <property type="molecule type" value="Genomic_DNA"/>
</dbReference>
<reference evidence="2" key="1">
    <citation type="journal article" date="2020" name="Stud. Mycol.">
        <title>101 Dothideomycetes genomes: a test case for predicting lifestyles and emergence of pathogens.</title>
        <authorList>
            <person name="Haridas S."/>
            <person name="Albert R."/>
            <person name="Binder M."/>
            <person name="Bloem J."/>
            <person name="Labutti K."/>
            <person name="Salamov A."/>
            <person name="Andreopoulos B."/>
            <person name="Baker S."/>
            <person name="Barry K."/>
            <person name="Bills G."/>
            <person name="Bluhm B."/>
            <person name="Cannon C."/>
            <person name="Castanera R."/>
            <person name="Culley D."/>
            <person name="Daum C."/>
            <person name="Ezra D."/>
            <person name="Gonzalez J."/>
            <person name="Henrissat B."/>
            <person name="Kuo A."/>
            <person name="Liang C."/>
            <person name="Lipzen A."/>
            <person name="Lutzoni F."/>
            <person name="Magnuson J."/>
            <person name="Mondo S."/>
            <person name="Nolan M."/>
            <person name="Ohm R."/>
            <person name="Pangilinan J."/>
            <person name="Park H.-J."/>
            <person name="Ramirez L."/>
            <person name="Alfaro M."/>
            <person name="Sun H."/>
            <person name="Tritt A."/>
            <person name="Yoshinaga Y."/>
            <person name="Zwiers L.-H."/>
            <person name="Turgeon B."/>
            <person name="Goodwin S."/>
            <person name="Spatafora J."/>
            <person name="Crous P."/>
            <person name="Grigoriev I."/>
        </authorList>
    </citation>
    <scope>NUCLEOTIDE SEQUENCE</scope>
    <source>
        <strain evidence="2">CBS 122681</strain>
    </source>
</reference>
<proteinExistence type="predicted"/>
<name>A0A6A6TQF6_9PLEO</name>
<accession>A0A6A6TQF6</accession>
<evidence type="ECO:0000313" key="2">
    <source>
        <dbReference type="EMBL" id="KAF2662030.1"/>
    </source>
</evidence>
<feature type="compositionally biased region" description="Polar residues" evidence="1">
    <location>
        <begin position="58"/>
        <end position="86"/>
    </location>
</feature>
<dbReference type="Proteomes" id="UP000799324">
    <property type="component" value="Unassembled WGS sequence"/>
</dbReference>
<feature type="non-terminal residue" evidence="2">
    <location>
        <position position="142"/>
    </location>
</feature>
<organism evidence="2 3">
    <name type="scientific">Lophiostoma macrostomum CBS 122681</name>
    <dbReference type="NCBI Taxonomy" id="1314788"/>
    <lineage>
        <taxon>Eukaryota</taxon>
        <taxon>Fungi</taxon>
        <taxon>Dikarya</taxon>
        <taxon>Ascomycota</taxon>
        <taxon>Pezizomycotina</taxon>
        <taxon>Dothideomycetes</taxon>
        <taxon>Pleosporomycetidae</taxon>
        <taxon>Pleosporales</taxon>
        <taxon>Lophiostomataceae</taxon>
        <taxon>Lophiostoma</taxon>
    </lineage>
</organism>
<protein>
    <submittedName>
        <fullName evidence="2">Uncharacterized protein</fullName>
    </submittedName>
</protein>
<evidence type="ECO:0000256" key="1">
    <source>
        <dbReference type="SAM" id="MobiDB-lite"/>
    </source>
</evidence>
<feature type="region of interest" description="Disordered" evidence="1">
    <location>
        <begin position="1"/>
        <end position="105"/>
    </location>
</feature>
<feature type="compositionally biased region" description="Polar residues" evidence="1">
    <location>
        <begin position="15"/>
        <end position="29"/>
    </location>
</feature>
<feature type="compositionally biased region" description="Basic and acidic residues" evidence="1">
    <location>
        <begin position="45"/>
        <end position="57"/>
    </location>
</feature>